<dbReference type="RefSeq" id="WP_008986844.1">
    <property type="nucleotide sequence ID" value="NZ_JADQAT010000054.1"/>
</dbReference>
<feature type="region of interest" description="Disordered" evidence="1">
    <location>
        <begin position="41"/>
        <end position="63"/>
    </location>
</feature>
<protein>
    <submittedName>
        <fullName evidence="2">Uncharacterized protein</fullName>
    </submittedName>
</protein>
<reference evidence="2 3" key="1">
    <citation type="submission" date="2018-03" db="EMBL/GenBank/DDBJ databases">
        <title>Whole genome sequencing of Histamine producing bacteria.</title>
        <authorList>
            <person name="Butler K."/>
        </authorList>
    </citation>
    <scope>NUCLEOTIDE SEQUENCE [LARGE SCALE GENOMIC DNA]</scope>
    <source>
        <strain evidence="2 3">ATCC 33979</strain>
    </source>
</reference>
<proteinExistence type="predicted"/>
<comment type="caution">
    <text evidence="2">The sequence shown here is derived from an EMBL/GenBank/DDBJ whole genome shotgun (WGS) entry which is preliminary data.</text>
</comment>
<accession>A0A0D8MK02</accession>
<dbReference type="GeneID" id="99739463"/>
<dbReference type="Proteomes" id="UP000240410">
    <property type="component" value="Unassembled WGS sequence"/>
</dbReference>
<dbReference type="AlphaFoldDB" id="A0A0D8MK02"/>
<evidence type="ECO:0000313" key="2">
    <source>
        <dbReference type="EMBL" id="PSV93957.1"/>
    </source>
</evidence>
<dbReference type="EMBL" id="PYOJ01000001">
    <property type="protein sequence ID" value="PSV93957.1"/>
    <property type="molecule type" value="Genomic_DNA"/>
</dbReference>
<sequence>MFSQSTPAQLGRMLVLLIITLVAVHHCQPLLDALAKHATSGGCHQQNTMDGEQPMHHHHHMHQ</sequence>
<dbReference type="STRING" id="553611.GCA_001557755_00081"/>
<name>A0A0D8MK02_PHOLE</name>
<evidence type="ECO:0000256" key="1">
    <source>
        <dbReference type="SAM" id="MobiDB-lite"/>
    </source>
</evidence>
<gene>
    <name evidence="2" type="ORF">CTM89_01575</name>
</gene>
<dbReference type="OrthoDB" id="6402814at2"/>
<organism evidence="2 3">
    <name type="scientific">Photobacterium leiognathi</name>
    <dbReference type="NCBI Taxonomy" id="553611"/>
    <lineage>
        <taxon>Bacteria</taxon>
        <taxon>Pseudomonadati</taxon>
        <taxon>Pseudomonadota</taxon>
        <taxon>Gammaproteobacteria</taxon>
        <taxon>Vibrionales</taxon>
        <taxon>Vibrionaceae</taxon>
        <taxon>Photobacterium</taxon>
    </lineage>
</organism>
<evidence type="ECO:0000313" key="3">
    <source>
        <dbReference type="Proteomes" id="UP000240410"/>
    </source>
</evidence>